<dbReference type="Pfam" id="PF12796">
    <property type="entry name" value="Ank_2"/>
    <property type="match status" value="3"/>
</dbReference>
<evidence type="ECO:0000256" key="3">
    <source>
        <dbReference type="PROSITE-ProRule" id="PRU00023"/>
    </source>
</evidence>
<dbReference type="Proteomes" id="UP001195483">
    <property type="component" value="Unassembled WGS sequence"/>
</dbReference>
<keyword evidence="1" id="KW-0677">Repeat</keyword>
<dbReference type="PANTHER" id="PTHR24198">
    <property type="entry name" value="ANKYRIN REPEAT AND PROTEIN KINASE DOMAIN-CONTAINING PROTEIN"/>
    <property type="match status" value="1"/>
</dbReference>
<reference evidence="5" key="3">
    <citation type="submission" date="2023-05" db="EMBL/GenBank/DDBJ databases">
        <authorList>
            <person name="Smith C.H."/>
        </authorList>
    </citation>
    <scope>NUCLEOTIDE SEQUENCE</scope>
    <source>
        <strain evidence="5">CHS0354</strain>
        <tissue evidence="5">Mantle</tissue>
    </source>
</reference>
<gene>
    <name evidence="5" type="ORF">CHS0354_038014</name>
</gene>
<dbReference type="PRINTS" id="PR01415">
    <property type="entry name" value="ANKYRIN"/>
</dbReference>
<evidence type="ECO:0000256" key="2">
    <source>
        <dbReference type="ARBA" id="ARBA00023043"/>
    </source>
</evidence>
<protein>
    <recommendedName>
        <fullName evidence="4">SOCS box domain-containing protein</fullName>
    </recommendedName>
</protein>
<dbReference type="SMART" id="SM00248">
    <property type="entry name" value="ANK"/>
    <property type="match status" value="12"/>
</dbReference>
<reference evidence="5" key="1">
    <citation type="journal article" date="2021" name="Genome Biol. Evol.">
        <title>A High-Quality Reference Genome for a Parasitic Bivalve with Doubly Uniparental Inheritance (Bivalvia: Unionida).</title>
        <authorList>
            <person name="Smith C.H."/>
        </authorList>
    </citation>
    <scope>NUCLEOTIDE SEQUENCE</scope>
    <source>
        <strain evidence="5">CHS0354</strain>
    </source>
</reference>
<comment type="caution">
    <text evidence="5">The sequence shown here is derived from an EMBL/GenBank/DDBJ whole genome shotgun (WGS) entry which is preliminary data.</text>
</comment>
<feature type="repeat" description="ANK" evidence="3">
    <location>
        <begin position="42"/>
        <end position="75"/>
    </location>
</feature>
<feature type="repeat" description="ANK" evidence="3">
    <location>
        <begin position="76"/>
        <end position="108"/>
    </location>
</feature>
<dbReference type="SUPFAM" id="SSF158235">
    <property type="entry name" value="SOCS box-like"/>
    <property type="match status" value="1"/>
</dbReference>
<keyword evidence="2 3" id="KW-0040">ANK repeat</keyword>
<dbReference type="GO" id="GO:0035556">
    <property type="term" value="P:intracellular signal transduction"/>
    <property type="evidence" value="ECO:0007669"/>
    <property type="project" value="InterPro"/>
</dbReference>
<organism evidence="5 6">
    <name type="scientific">Potamilus streckersoni</name>
    <dbReference type="NCBI Taxonomy" id="2493646"/>
    <lineage>
        <taxon>Eukaryota</taxon>
        <taxon>Metazoa</taxon>
        <taxon>Spiralia</taxon>
        <taxon>Lophotrochozoa</taxon>
        <taxon>Mollusca</taxon>
        <taxon>Bivalvia</taxon>
        <taxon>Autobranchia</taxon>
        <taxon>Heteroconchia</taxon>
        <taxon>Palaeoheterodonta</taxon>
        <taxon>Unionida</taxon>
        <taxon>Unionoidea</taxon>
        <taxon>Unionidae</taxon>
        <taxon>Ambleminae</taxon>
        <taxon>Lampsilini</taxon>
        <taxon>Potamilus</taxon>
    </lineage>
</organism>
<feature type="repeat" description="ANK" evidence="3">
    <location>
        <begin position="144"/>
        <end position="176"/>
    </location>
</feature>
<dbReference type="EMBL" id="JAEAOA010002219">
    <property type="protein sequence ID" value="KAK3609306.1"/>
    <property type="molecule type" value="Genomic_DNA"/>
</dbReference>
<feature type="repeat" description="ANK" evidence="3">
    <location>
        <begin position="369"/>
        <end position="401"/>
    </location>
</feature>
<evidence type="ECO:0000313" key="5">
    <source>
        <dbReference type="EMBL" id="KAK3609306.1"/>
    </source>
</evidence>
<dbReference type="AlphaFoldDB" id="A0AAE0TFA5"/>
<dbReference type="PROSITE" id="PS50225">
    <property type="entry name" value="SOCS"/>
    <property type="match status" value="1"/>
</dbReference>
<dbReference type="InterPro" id="IPR036036">
    <property type="entry name" value="SOCS_box-like_dom_sf"/>
</dbReference>
<dbReference type="Pfam" id="PF07525">
    <property type="entry name" value="SOCS_box"/>
    <property type="match status" value="1"/>
</dbReference>
<dbReference type="PROSITE" id="PS50297">
    <property type="entry name" value="ANK_REP_REGION"/>
    <property type="match status" value="3"/>
</dbReference>
<feature type="repeat" description="ANK" evidence="3">
    <location>
        <begin position="216"/>
        <end position="248"/>
    </location>
</feature>
<dbReference type="SUPFAM" id="SSF48403">
    <property type="entry name" value="Ankyrin repeat"/>
    <property type="match status" value="2"/>
</dbReference>
<proteinExistence type="predicted"/>
<keyword evidence="6" id="KW-1185">Reference proteome</keyword>
<dbReference type="InterPro" id="IPR002110">
    <property type="entry name" value="Ankyrin_rpt"/>
</dbReference>
<evidence type="ECO:0000259" key="4">
    <source>
        <dbReference type="PROSITE" id="PS50225"/>
    </source>
</evidence>
<dbReference type="PANTHER" id="PTHR24198:SF165">
    <property type="entry name" value="ANKYRIN REPEAT-CONTAINING PROTEIN-RELATED"/>
    <property type="match status" value="1"/>
</dbReference>
<dbReference type="InterPro" id="IPR001496">
    <property type="entry name" value="SOCS_box"/>
</dbReference>
<evidence type="ECO:0000256" key="1">
    <source>
        <dbReference type="ARBA" id="ARBA00022737"/>
    </source>
</evidence>
<dbReference type="Gene3D" id="1.25.40.20">
    <property type="entry name" value="Ankyrin repeat-containing domain"/>
    <property type="match status" value="4"/>
</dbReference>
<feature type="domain" description="SOCS box" evidence="4">
    <location>
        <begin position="502"/>
        <end position="553"/>
    </location>
</feature>
<name>A0AAE0TFA5_9BIVA</name>
<dbReference type="InterPro" id="IPR036770">
    <property type="entry name" value="Ankyrin_rpt-contain_sf"/>
</dbReference>
<feature type="repeat" description="ANK" evidence="3">
    <location>
        <begin position="114"/>
        <end position="143"/>
    </location>
</feature>
<accession>A0AAE0TFA5</accession>
<dbReference type="SMART" id="SM00969">
    <property type="entry name" value="SOCS_box"/>
    <property type="match status" value="1"/>
</dbReference>
<dbReference type="PROSITE" id="PS50088">
    <property type="entry name" value="ANK_REPEAT"/>
    <property type="match status" value="6"/>
</dbReference>
<evidence type="ECO:0000313" key="6">
    <source>
        <dbReference type="Proteomes" id="UP001195483"/>
    </source>
</evidence>
<sequence length="567" mass="63148">MDFREAYPDTCSTVGMAARMGDLQMMMELVQAGKPVDVKDNRGWTPLHEAAYNGHTNCIRFLLLQENVEVDCKTFEDETALILAARKRQIDCVEILLHHQADPNIGDPVRCMFTPLCEAIKANSLGCVHLLVEAGADVHVQDFSGYMPLHLAAEEGYQEILKYLLHHGAELKRYTENNLSPLFLAAQYGHLDCLELLLLEAEKLGKLDVVNVTAVDNASPLLIAAQGGHYKCVKMLLQYGADANIVVEDKKAAPLHYAVIKNFHRCLNLLLPVTDMETALSTGIQYHPLIAAVEHEDTTCLKLLIDAGYNIHFRFDYTDLGHRFLPLSAPNSFGFEPVLSLLCHTISAEATELLLKSGLSPNPIQQYPLEYPPLIKAVFSNEDRIFKLLLKYGANVNIYSRIVCGNLPLYCAVTYFPARKFIPYLLLAGAEPESLFRCQFLGEHIQHEHQGKKCLQIELKNSGLYVTLGLLLCFCSNLSITDDGAKCLRDKESGGEPDITLLTLQESTNTLSHACRRQIVLQMAANTKYTSASIATLQIPSILKNYLLFKEYGEIGQNVIDAFSNLC</sequence>
<reference evidence="5" key="2">
    <citation type="journal article" date="2021" name="Genome Biol. Evol.">
        <title>Developing a high-quality reference genome for a parasitic bivalve with doubly uniparental inheritance (Bivalvia: Unionida).</title>
        <authorList>
            <person name="Smith C.H."/>
        </authorList>
    </citation>
    <scope>NUCLEOTIDE SEQUENCE</scope>
    <source>
        <strain evidence="5">CHS0354</strain>
        <tissue evidence="5">Mantle</tissue>
    </source>
</reference>